<dbReference type="SUPFAM" id="SSF56219">
    <property type="entry name" value="DNase I-like"/>
    <property type="match status" value="1"/>
</dbReference>
<dbReference type="GO" id="GO:0071897">
    <property type="term" value="P:DNA biosynthetic process"/>
    <property type="evidence" value="ECO:0007669"/>
    <property type="project" value="UniProtKB-ARBA"/>
</dbReference>
<evidence type="ECO:0000256" key="1">
    <source>
        <dbReference type="SAM" id="MobiDB-lite"/>
    </source>
</evidence>
<feature type="compositionally biased region" description="Basic and acidic residues" evidence="1">
    <location>
        <begin position="93"/>
        <end position="102"/>
    </location>
</feature>
<dbReference type="InterPro" id="IPR000477">
    <property type="entry name" value="RT_dom"/>
</dbReference>
<dbReference type="GO" id="GO:0003824">
    <property type="term" value="F:catalytic activity"/>
    <property type="evidence" value="ECO:0007669"/>
    <property type="project" value="InterPro"/>
</dbReference>
<evidence type="ECO:0000313" key="4">
    <source>
        <dbReference type="Proteomes" id="UP000594454"/>
    </source>
</evidence>
<keyword evidence="4" id="KW-1185">Reference proteome</keyword>
<dbReference type="Pfam" id="PF14529">
    <property type="entry name" value="Exo_endo_phos_2"/>
    <property type="match status" value="1"/>
</dbReference>
<dbReference type="InterPro" id="IPR043502">
    <property type="entry name" value="DNA/RNA_pol_sf"/>
</dbReference>
<dbReference type="CDD" id="cd01650">
    <property type="entry name" value="RT_nLTR_like"/>
    <property type="match status" value="1"/>
</dbReference>
<dbReference type="PANTHER" id="PTHR19446">
    <property type="entry name" value="REVERSE TRANSCRIPTASES"/>
    <property type="match status" value="1"/>
</dbReference>
<dbReference type="InterPro" id="IPR005135">
    <property type="entry name" value="Endo/exonuclease/phosphatase"/>
</dbReference>
<dbReference type="Proteomes" id="UP000594454">
    <property type="component" value="Chromosome 5"/>
</dbReference>
<proteinExistence type="predicted"/>
<sequence length="1271" mass="143019">MKEGNLGSIRKANKYVSAQCENQAEELCQSPDESSFALLGGKIVELSEFIKDKHNVHQAIKNMVRTIRVLYNGAKEEKNASKKSSVTQATQRTDAKRQKDLSPAKGKGNKVTNIVETTAPAPIDPREAKPQKGTKEAWTKVGGRKNTAQKRRLRPELIIISKKGDMTYADILRKVKSDPELMDLGENVSRIRRSQKGDLMLELKKSPGKTAENFLGKVEKSLGEEAQVRARKQELVIECKDIDEITTKEDIRDALEKQFGPLGLQDSAIRGLRKAYGGTQTATISLPTEAAFKLLAAGKTIYEKGIEAAIISEPYRNNKSGAWTADETGKAAIWACGNQAIQEVMEFPEVGFVRAKIAGIYIYSCYAPPSATITEFEGMLGMLVSDARSRNPKIIAGDFNAWAVDWGSRTTNARGRILLEAFAELDLVLANTGNVSTFRGTGSGSIVDLTYVSTTLARRMTWFVSEHYTHSDHQAIFLQIEYGPCVDTCSREVGNRGWSVKGLEEDAFIEMLLGGQSPGGAATEKVEQMMGRITRACDAAMPRRRILAKRRSNYWWNEEIAVLRDACFRARRICQRSRARPDFDEKRLAYVNLRGKLKQAIRTSKREYFKELCTEANQSPWGTAYRIVMKKMRGRTPQLTCPHLLLDIVTALFPPDKGERKQHKRALDVYTIPAVTEEELMQICRRIGDNKAPGLDAVPNRALKLAVKTRPDWFISVFETCMIEGIFPDRWKRQKLVLLPKPNKHPGHPSSYRPICLIDTAGKMLERVIYNRLLPIIEYKDGLSERQFGFRQAHSTIDAVDAVLKLARDAMSSKKCCAVVTLDIKNAFNSASWEWIKSSLAKTGVPSYLTKLLNSYLSERTLWYDTDEGSKQYTVTAGVPQGSVLGPLLWNVMYNGVLVLPVPKEATIIGFADDLAVVVAAKEPEDVEMYANETISAIKAWLEIVQLDLAEQKTEAVLITNRRKRNTINIRVGGHVITSKPVIKYLGVMIDAKINFRGHLDYACEKAANTSVSLARMMPNIGGPRYSRRLLVAGVVRSTLLYAAPVWEEALACESNRRRVNMTYRLVALRVCSAFRTISGEAACVIAGMIPIDILASETRCLYETRKMNPLEKDAECRKAARRESLEKWQKRWDDSQRGRWTHTLIPRIEEWIQRRHGEINYHLTQFLSGHGGYRKYLHQFRLDDSPLCPECGCTPEDPEHVMFHCPRFLSERRRLEDSLKTTLSPQNIVGEMLKSEGNWCAVNTAIKRIQEELGRAERARRTRRTEGVAA</sequence>
<dbReference type="OrthoDB" id="6780114at2759"/>
<gene>
    <name evidence="3" type="ORF">HERILL_LOCUS13961</name>
</gene>
<name>A0A7R8Z340_HERIL</name>
<dbReference type="InterPro" id="IPR036691">
    <property type="entry name" value="Endo/exonu/phosph_ase_sf"/>
</dbReference>
<dbReference type="InParanoid" id="A0A7R8Z340"/>
<dbReference type="PROSITE" id="PS50878">
    <property type="entry name" value="RT_POL"/>
    <property type="match status" value="1"/>
</dbReference>
<dbReference type="Gene3D" id="3.60.10.10">
    <property type="entry name" value="Endonuclease/exonuclease/phosphatase"/>
    <property type="match status" value="1"/>
</dbReference>
<feature type="domain" description="Reverse transcriptase" evidence="2">
    <location>
        <begin position="720"/>
        <end position="990"/>
    </location>
</feature>
<evidence type="ECO:0000259" key="2">
    <source>
        <dbReference type="PROSITE" id="PS50878"/>
    </source>
</evidence>
<dbReference type="AlphaFoldDB" id="A0A7R8Z340"/>
<evidence type="ECO:0000313" key="3">
    <source>
        <dbReference type="EMBL" id="CAD7091547.1"/>
    </source>
</evidence>
<organism evidence="3 4">
    <name type="scientific">Hermetia illucens</name>
    <name type="common">Black soldier fly</name>
    <dbReference type="NCBI Taxonomy" id="343691"/>
    <lineage>
        <taxon>Eukaryota</taxon>
        <taxon>Metazoa</taxon>
        <taxon>Ecdysozoa</taxon>
        <taxon>Arthropoda</taxon>
        <taxon>Hexapoda</taxon>
        <taxon>Insecta</taxon>
        <taxon>Pterygota</taxon>
        <taxon>Neoptera</taxon>
        <taxon>Endopterygota</taxon>
        <taxon>Diptera</taxon>
        <taxon>Brachycera</taxon>
        <taxon>Stratiomyomorpha</taxon>
        <taxon>Stratiomyidae</taxon>
        <taxon>Hermetiinae</taxon>
        <taxon>Hermetia</taxon>
    </lineage>
</organism>
<dbReference type="EMBL" id="LR899013">
    <property type="protein sequence ID" value="CAD7091547.1"/>
    <property type="molecule type" value="Genomic_DNA"/>
</dbReference>
<accession>A0A7R8Z340</accession>
<protein>
    <recommendedName>
        <fullName evidence="2">Reverse transcriptase domain-containing protein</fullName>
    </recommendedName>
</protein>
<feature type="compositionally biased region" description="Basic and acidic residues" evidence="1">
    <location>
        <begin position="124"/>
        <end position="138"/>
    </location>
</feature>
<dbReference type="Pfam" id="PF00078">
    <property type="entry name" value="RVT_1"/>
    <property type="match status" value="1"/>
</dbReference>
<reference evidence="3 4" key="1">
    <citation type="submission" date="2020-11" db="EMBL/GenBank/DDBJ databases">
        <authorList>
            <person name="Wallbank WR R."/>
            <person name="Pardo Diaz C."/>
            <person name="Kozak K."/>
            <person name="Martin S."/>
            <person name="Jiggins C."/>
            <person name="Moest M."/>
            <person name="Warren A I."/>
            <person name="Generalovic N T."/>
            <person name="Byers J.R.P. K."/>
            <person name="Montejo-Kovacevich G."/>
            <person name="Yen C E."/>
        </authorList>
    </citation>
    <scope>NUCLEOTIDE SEQUENCE [LARGE SCALE GENOMIC DNA]</scope>
</reference>
<dbReference type="SUPFAM" id="SSF56672">
    <property type="entry name" value="DNA/RNA polymerases"/>
    <property type="match status" value="1"/>
</dbReference>
<feature type="region of interest" description="Disordered" evidence="1">
    <location>
        <begin position="76"/>
        <end position="147"/>
    </location>
</feature>
<dbReference type="CDD" id="cd09077">
    <property type="entry name" value="R1-I-EN"/>
    <property type="match status" value="1"/>
</dbReference>